<dbReference type="PANTHER" id="PTHR45947">
    <property type="entry name" value="SULFOQUINOVOSYL TRANSFERASE SQD2"/>
    <property type="match status" value="1"/>
</dbReference>
<feature type="domain" description="Glycosyltransferase subfamily 4-like N-terminal" evidence="1">
    <location>
        <begin position="13"/>
        <end position="174"/>
    </location>
</feature>
<evidence type="ECO:0000259" key="1">
    <source>
        <dbReference type="Pfam" id="PF13439"/>
    </source>
</evidence>
<keyword evidence="3" id="KW-1185">Reference proteome</keyword>
<protein>
    <recommendedName>
        <fullName evidence="1">Glycosyltransferase subfamily 4-like N-terminal domain-containing protein</fullName>
    </recommendedName>
</protein>
<dbReference type="EMBL" id="CP019454">
    <property type="protein sequence ID" value="AUW94584.1"/>
    <property type="molecule type" value="Genomic_DNA"/>
</dbReference>
<dbReference type="SUPFAM" id="SSF53756">
    <property type="entry name" value="UDP-Glycosyltransferase/glycogen phosphorylase"/>
    <property type="match status" value="1"/>
</dbReference>
<dbReference type="Proteomes" id="UP000325292">
    <property type="component" value="Chromosome"/>
</dbReference>
<reference evidence="2 3" key="1">
    <citation type="journal article" date="2019" name="Sci. Rep.">
        <title>Sulfobacillus thermotolerans: new insights into resistance and metabolic capacities of acidophilic chemolithotrophs.</title>
        <authorList>
            <person name="Panyushkina A.E."/>
            <person name="Babenko V.V."/>
            <person name="Nikitina A.S."/>
            <person name="Selezneva O.V."/>
            <person name="Tsaplina I.A."/>
            <person name="Letarova M.A."/>
            <person name="Kostryukova E.S."/>
            <person name="Letarov A.V."/>
        </authorList>
    </citation>
    <scope>NUCLEOTIDE SEQUENCE [LARGE SCALE GENOMIC DNA]</scope>
    <source>
        <strain evidence="2 3">Kr1</strain>
    </source>
</reference>
<dbReference type="PANTHER" id="PTHR45947:SF3">
    <property type="entry name" value="SULFOQUINOVOSYL TRANSFERASE SQD2"/>
    <property type="match status" value="1"/>
</dbReference>
<evidence type="ECO:0000313" key="2">
    <source>
        <dbReference type="EMBL" id="AUW94584.1"/>
    </source>
</evidence>
<dbReference type="Gene3D" id="3.40.50.2000">
    <property type="entry name" value="Glycogen Phosphorylase B"/>
    <property type="match status" value="2"/>
</dbReference>
<sequence length="354" mass="39190">MRIVEVITGGEAGGAQRHVAELTLYLADRGHDVHVVHGGGDWLSQRVEHVATVHYMPPMRRAISGHDLVALRDLTRVIRDLRPAVVHAHSSKAGILARRAGMRLGVPVIYTAHGMVFTDPMRSPRSRWLYRVLETWGSRHSAAVIVMTRYDEAFVRRVAPKTLVAYIPNGVTVQKGHQPTLPDRLRIGFLGRFSAEKGLPTFLTAARMNPQWTWMIAGDGALRALVTEAVKACPQVLWRGWIDNPEEFFREIDVLVQPSFKEGLPYTVLDALARGIPVVSTPVGGLPDLMTAIDGALLFPVGDAAAMVRAVQYVAHHYAAIAQRSQTVIAEHYTLEHQLKQTEAVLLQAETRRA</sequence>
<proteinExistence type="predicted"/>
<gene>
    <name evidence="2" type="ORF">BXT84_12040</name>
</gene>
<dbReference type="InterPro" id="IPR028098">
    <property type="entry name" value="Glyco_trans_4-like_N"/>
</dbReference>
<organism evidence="2 3">
    <name type="scientific">Sulfobacillus thermotolerans</name>
    <dbReference type="NCBI Taxonomy" id="338644"/>
    <lineage>
        <taxon>Bacteria</taxon>
        <taxon>Bacillati</taxon>
        <taxon>Bacillota</taxon>
        <taxon>Clostridia</taxon>
        <taxon>Eubacteriales</taxon>
        <taxon>Clostridiales Family XVII. Incertae Sedis</taxon>
        <taxon>Sulfobacillus</taxon>
    </lineage>
</organism>
<dbReference type="InterPro" id="IPR050194">
    <property type="entry name" value="Glycosyltransferase_grp1"/>
</dbReference>
<accession>A0ABN5H3X8</accession>
<name>A0ABN5H3X8_9FIRM</name>
<evidence type="ECO:0000313" key="3">
    <source>
        <dbReference type="Proteomes" id="UP000325292"/>
    </source>
</evidence>
<dbReference type="Pfam" id="PF13692">
    <property type="entry name" value="Glyco_trans_1_4"/>
    <property type="match status" value="1"/>
</dbReference>
<dbReference type="Pfam" id="PF13439">
    <property type="entry name" value="Glyco_transf_4"/>
    <property type="match status" value="1"/>
</dbReference>